<evidence type="ECO:0000313" key="4">
    <source>
        <dbReference type="Proteomes" id="UP001610444"/>
    </source>
</evidence>
<evidence type="ECO:0000313" key="3">
    <source>
        <dbReference type="EMBL" id="KAL2858237.1"/>
    </source>
</evidence>
<feature type="region of interest" description="Disordered" evidence="1">
    <location>
        <begin position="58"/>
        <end position="82"/>
    </location>
</feature>
<accession>A0ABR4L431</accession>
<feature type="transmembrane region" description="Helical" evidence="2">
    <location>
        <begin position="20"/>
        <end position="38"/>
    </location>
</feature>
<dbReference type="Proteomes" id="UP001610444">
    <property type="component" value="Unassembled WGS sequence"/>
</dbReference>
<gene>
    <name evidence="3" type="ORF">BJX68DRAFT_228197</name>
</gene>
<keyword evidence="2" id="KW-0472">Membrane</keyword>
<organism evidence="3 4">
    <name type="scientific">Aspergillus pseudodeflectus</name>
    <dbReference type="NCBI Taxonomy" id="176178"/>
    <lineage>
        <taxon>Eukaryota</taxon>
        <taxon>Fungi</taxon>
        <taxon>Dikarya</taxon>
        <taxon>Ascomycota</taxon>
        <taxon>Pezizomycotina</taxon>
        <taxon>Eurotiomycetes</taxon>
        <taxon>Eurotiomycetidae</taxon>
        <taxon>Eurotiales</taxon>
        <taxon>Aspergillaceae</taxon>
        <taxon>Aspergillus</taxon>
        <taxon>Aspergillus subgen. Nidulantes</taxon>
    </lineage>
</organism>
<name>A0ABR4L431_9EURO</name>
<sequence length="82" mass="8896">MSGLLNDLISRSWTNLPTRLLMILTTGGGGWVGVCHTFQNRDRRGFLLIAQSSPEFLPKWQQPLQREPSGGDDGTCGSAPGP</sequence>
<evidence type="ECO:0000256" key="2">
    <source>
        <dbReference type="SAM" id="Phobius"/>
    </source>
</evidence>
<comment type="caution">
    <text evidence="3">The sequence shown here is derived from an EMBL/GenBank/DDBJ whole genome shotgun (WGS) entry which is preliminary data.</text>
</comment>
<dbReference type="GeneID" id="98153984"/>
<evidence type="ECO:0000256" key="1">
    <source>
        <dbReference type="SAM" id="MobiDB-lite"/>
    </source>
</evidence>
<dbReference type="RefSeq" id="XP_070903406.1">
    <property type="nucleotide sequence ID" value="XM_071038820.1"/>
</dbReference>
<dbReference type="EMBL" id="JBFXLR010000005">
    <property type="protein sequence ID" value="KAL2858237.1"/>
    <property type="molecule type" value="Genomic_DNA"/>
</dbReference>
<keyword evidence="2" id="KW-0812">Transmembrane</keyword>
<reference evidence="3 4" key="1">
    <citation type="submission" date="2024-07" db="EMBL/GenBank/DDBJ databases">
        <title>Section-level genome sequencing and comparative genomics of Aspergillus sections Usti and Cavernicolus.</title>
        <authorList>
            <consortium name="Lawrence Berkeley National Laboratory"/>
            <person name="Nybo J.L."/>
            <person name="Vesth T.C."/>
            <person name="Theobald S."/>
            <person name="Frisvad J.C."/>
            <person name="Larsen T.O."/>
            <person name="Kjaerboelling I."/>
            <person name="Rothschild-Mancinelli K."/>
            <person name="Lyhne E.K."/>
            <person name="Kogle M.E."/>
            <person name="Barry K."/>
            <person name="Clum A."/>
            <person name="Na H."/>
            <person name="Ledsgaard L."/>
            <person name="Lin J."/>
            <person name="Lipzen A."/>
            <person name="Kuo A."/>
            <person name="Riley R."/>
            <person name="Mondo S."/>
            <person name="LaButti K."/>
            <person name="Haridas S."/>
            <person name="Pangalinan J."/>
            <person name="Salamov A.A."/>
            <person name="Simmons B.A."/>
            <person name="Magnuson J.K."/>
            <person name="Chen J."/>
            <person name="Drula E."/>
            <person name="Henrissat B."/>
            <person name="Wiebenga A."/>
            <person name="Lubbers R.J."/>
            <person name="Gomes A.C."/>
            <person name="Macurrencykelacurrency M.R."/>
            <person name="Stajich J."/>
            <person name="Grigoriev I.V."/>
            <person name="Mortensen U.H."/>
            <person name="De vries R.P."/>
            <person name="Baker S.E."/>
            <person name="Andersen M.R."/>
        </authorList>
    </citation>
    <scope>NUCLEOTIDE SEQUENCE [LARGE SCALE GENOMIC DNA]</scope>
    <source>
        <strain evidence="3 4">CBS 756.74</strain>
    </source>
</reference>
<proteinExistence type="predicted"/>
<keyword evidence="2" id="KW-1133">Transmembrane helix</keyword>
<protein>
    <submittedName>
        <fullName evidence="3">Uncharacterized protein</fullName>
    </submittedName>
</protein>
<keyword evidence="4" id="KW-1185">Reference proteome</keyword>